<dbReference type="Pfam" id="PF07804">
    <property type="entry name" value="HipA_C"/>
    <property type="match status" value="1"/>
</dbReference>
<keyword evidence="7" id="KW-1185">Reference proteome</keyword>
<dbReference type="InterPro" id="IPR012893">
    <property type="entry name" value="HipA-like_C"/>
</dbReference>
<name>A0A329QT13_9ACTN</name>
<dbReference type="EMBL" id="QMIG01000006">
    <property type="protein sequence ID" value="RAW15417.1"/>
    <property type="molecule type" value="Genomic_DNA"/>
</dbReference>
<dbReference type="Pfam" id="PF13657">
    <property type="entry name" value="Couple_hipA"/>
    <property type="match status" value="1"/>
</dbReference>
<dbReference type="InterPro" id="IPR052028">
    <property type="entry name" value="HipA_Ser/Thr_kinase"/>
</dbReference>
<comment type="caution">
    <text evidence="6">The sequence shown here is derived from an EMBL/GenBank/DDBJ whole genome shotgun (WGS) entry which is preliminary data.</text>
</comment>
<keyword evidence="2" id="KW-0808">Transferase</keyword>
<dbReference type="CDD" id="cd17808">
    <property type="entry name" value="HipA_Ec_like"/>
    <property type="match status" value="1"/>
</dbReference>
<protein>
    <submittedName>
        <fullName evidence="6">Type II toxin-antitoxin system HipA family toxin</fullName>
    </submittedName>
</protein>
<evidence type="ECO:0000256" key="1">
    <source>
        <dbReference type="ARBA" id="ARBA00010164"/>
    </source>
</evidence>
<evidence type="ECO:0000259" key="5">
    <source>
        <dbReference type="Pfam" id="PF13657"/>
    </source>
</evidence>
<dbReference type="OrthoDB" id="3182374at2"/>
<dbReference type="GO" id="GO:0004674">
    <property type="term" value="F:protein serine/threonine kinase activity"/>
    <property type="evidence" value="ECO:0007669"/>
    <property type="project" value="TreeGrafter"/>
</dbReference>
<proteinExistence type="inferred from homology"/>
<evidence type="ECO:0000313" key="7">
    <source>
        <dbReference type="Proteomes" id="UP000250462"/>
    </source>
</evidence>
<evidence type="ECO:0000313" key="6">
    <source>
        <dbReference type="EMBL" id="RAW15417.1"/>
    </source>
</evidence>
<evidence type="ECO:0000256" key="2">
    <source>
        <dbReference type="ARBA" id="ARBA00022679"/>
    </source>
</evidence>
<dbReference type="GO" id="GO:0005829">
    <property type="term" value="C:cytosol"/>
    <property type="evidence" value="ECO:0007669"/>
    <property type="project" value="TreeGrafter"/>
</dbReference>
<comment type="similarity">
    <text evidence="1">Belongs to the HipA Ser/Thr kinase family.</text>
</comment>
<dbReference type="InterPro" id="IPR017508">
    <property type="entry name" value="HipA_N1"/>
</dbReference>
<evidence type="ECO:0000259" key="4">
    <source>
        <dbReference type="Pfam" id="PF07804"/>
    </source>
</evidence>
<sequence length="432" mass="47360">MAPRRLLVVLYGAVVGRIDQRSPTAEPEFTYDPSYVASGATPLGTRMPVADITYRGKSVRAFLEGLLPEDPETRNQWGAMLGVDPGDTVAILSRMGWDCPGAVQFCAPDSLDEMQSRNQQLEPVTETHIAERLKSLRTRDAASWTLPDEHWSLAGQQSKIALVNVPSGWYEARGAAPTTHIVKPGIGRLHHQALVEHATMRAARKIGLDVAHTDFTHFGESEPAIVVERYDRLILEDETVLRIHQEDFCSASGRLPARKYEAHGGPTLADMARIVEQNVHERSSGMAALGDFAAFNYVAGAPDGHSKNISLLLLPRETKVAPFYDLATGLPYAGNSALRELAIAVGGRRKFGQILGKHWERAASTLGIPPERYRERVRHMADTFPDAFADALVQVGTPEAGEIRARSIDPIAAHVKQLTARLDDRSESTATR</sequence>
<gene>
    <name evidence="6" type="ORF">DPM12_09205</name>
</gene>
<feature type="domain" description="HipA-like C-terminal" evidence="4">
    <location>
        <begin position="151"/>
        <end position="387"/>
    </location>
</feature>
<evidence type="ECO:0000256" key="3">
    <source>
        <dbReference type="ARBA" id="ARBA00022777"/>
    </source>
</evidence>
<dbReference type="Proteomes" id="UP000250462">
    <property type="component" value="Unassembled WGS sequence"/>
</dbReference>
<feature type="domain" description="HipA N-terminal subdomain 1" evidence="5">
    <location>
        <begin position="6"/>
        <end position="105"/>
    </location>
</feature>
<dbReference type="RefSeq" id="WP_112258020.1">
    <property type="nucleotide sequence ID" value="NZ_QMIG01000006.1"/>
</dbReference>
<accession>A0A329QT13</accession>
<reference evidence="6 7" key="1">
    <citation type="submission" date="2018-06" db="EMBL/GenBank/DDBJ databases">
        <title>Phytoactinopolyspora halophila sp. nov., a novel halophilic actinomycete isolated from a saline soil in China.</title>
        <authorList>
            <person name="Tang S.-K."/>
        </authorList>
    </citation>
    <scope>NUCLEOTIDE SEQUENCE [LARGE SCALE GENOMIC DNA]</scope>
    <source>
        <strain evidence="6 7">YIM 96934</strain>
    </source>
</reference>
<keyword evidence="3" id="KW-0418">Kinase</keyword>
<dbReference type="AlphaFoldDB" id="A0A329QT13"/>
<dbReference type="NCBIfam" id="TIGR03071">
    <property type="entry name" value="couple_hipA"/>
    <property type="match status" value="1"/>
</dbReference>
<dbReference type="PANTHER" id="PTHR37419:SF1">
    <property type="entry name" value="SERINE_THREONINE-PROTEIN KINASE TOXIN HIPA"/>
    <property type="match status" value="1"/>
</dbReference>
<dbReference type="PANTHER" id="PTHR37419">
    <property type="entry name" value="SERINE/THREONINE-PROTEIN KINASE TOXIN HIPA"/>
    <property type="match status" value="1"/>
</dbReference>
<organism evidence="6 7">
    <name type="scientific">Phytoactinopolyspora halophila</name>
    <dbReference type="NCBI Taxonomy" id="1981511"/>
    <lineage>
        <taxon>Bacteria</taxon>
        <taxon>Bacillati</taxon>
        <taxon>Actinomycetota</taxon>
        <taxon>Actinomycetes</taxon>
        <taxon>Jiangellales</taxon>
        <taxon>Jiangellaceae</taxon>
        <taxon>Phytoactinopolyspora</taxon>
    </lineage>
</organism>